<feature type="compositionally biased region" description="Polar residues" evidence="2">
    <location>
        <begin position="954"/>
        <end position="987"/>
    </location>
</feature>
<accession>A0A2A4JEY4</accession>
<feature type="compositionally biased region" description="Polar residues" evidence="2">
    <location>
        <begin position="994"/>
        <end position="1007"/>
    </location>
</feature>
<feature type="domain" description="Fibronectin type-III" evidence="4">
    <location>
        <begin position="758"/>
        <end position="854"/>
    </location>
</feature>
<dbReference type="InterPro" id="IPR050964">
    <property type="entry name" value="Striated_Muscle_Regulatory"/>
</dbReference>
<proteinExistence type="predicted"/>
<dbReference type="Gene3D" id="2.60.40.10">
    <property type="entry name" value="Immunoglobulins"/>
    <property type="match status" value="5"/>
</dbReference>
<dbReference type="PANTHER" id="PTHR13817:SF166">
    <property type="entry name" value="NEURONAL IGCAM-RELATED"/>
    <property type="match status" value="1"/>
</dbReference>
<feature type="domain" description="Fibronectin type-III" evidence="4">
    <location>
        <begin position="551"/>
        <end position="655"/>
    </location>
</feature>
<comment type="caution">
    <text evidence="5">The sequence shown here is derived from an EMBL/GenBank/DDBJ whole genome shotgun (WGS) entry which is preliminary data.</text>
</comment>
<keyword evidence="3" id="KW-0472">Membrane</keyword>
<feature type="region of interest" description="Disordered" evidence="2">
    <location>
        <begin position="936"/>
        <end position="1049"/>
    </location>
</feature>
<organism evidence="5">
    <name type="scientific">Heliothis virescens</name>
    <name type="common">Tobacco budworm moth</name>
    <dbReference type="NCBI Taxonomy" id="7102"/>
    <lineage>
        <taxon>Eukaryota</taxon>
        <taxon>Metazoa</taxon>
        <taxon>Ecdysozoa</taxon>
        <taxon>Arthropoda</taxon>
        <taxon>Hexapoda</taxon>
        <taxon>Insecta</taxon>
        <taxon>Pterygota</taxon>
        <taxon>Neoptera</taxon>
        <taxon>Endopterygota</taxon>
        <taxon>Lepidoptera</taxon>
        <taxon>Glossata</taxon>
        <taxon>Ditrysia</taxon>
        <taxon>Noctuoidea</taxon>
        <taxon>Noctuidae</taxon>
        <taxon>Heliothinae</taxon>
        <taxon>Heliothis</taxon>
    </lineage>
</organism>
<feature type="domain" description="Fibronectin type-III" evidence="4">
    <location>
        <begin position="659"/>
        <end position="757"/>
    </location>
</feature>
<dbReference type="InterPro" id="IPR036116">
    <property type="entry name" value="FN3_sf"/>
</dbReference>
<protein>
    <recommendedName>
        <fullName evidence="4">Fibronectin type-III domain-containing protein</fullName>
    </recommendedName>
</protein>
<dbReference type="AlphaFoldDB" id="A0A2A4JEY4"/>
<dbReference type="CDD" id="cd00063">
    <property type="entry name" value="FN3"/>
    <property type="match status" value="3"/>
</dbReference>
<dbReference type="PROSITE" id="PS50853">
    <property type="entry name" value="FN3"/>
    <property type="match status" value="3"/>
</dbReference>
<sequence length="1260" mass="140506">MANICTNTRRKCKGFRRGPQFGLWMWCIVIKCLISLPCIFSMCQGVDISVSVYPANMIKLLYGTPLEIFCVAENNHTAEDLEFYIGGKHIDTEIVNSTTRRLYIEHLEKKVYTYYCRNTVTNKQCTSRVLVDLPPSNVTDFGCISKNLDELNCTWTSPENYSITNYNLSFSILGNEVDPCVATRVGKLRYCSWSTTSKPRYKQMEEYYYFHLKSCNFFGCIHQNFTIDHFSVVKPYPPEQLKVLGNDTHSVLLQWKIPNNIYDFLKCAVVHRIEYQIAKIDNTQYFRSVNATSLPPKNKTYTFLLSNLPYAHMLYEVRIYIKSESATEDKFWSDFAYVMFTTASERPRRPPDTIAGAFDQSIYENKRVIYVYWKQLEEYEEAGANFTYKVVTRGSKNPQTLHPDKNKSLSYVILDDATLEAIDVSISSTNAMGSSVNSSHLYIPSRVDTESLNVPSFTKLAYENGTYKLSWVGIRKIDNYTLFWCQHNTSQICTGRMNFTVLDPNQNTHVIDLPRDSRYQFAISANNGSKTSGMTWASCDISKDGIPMYGFPVKVNHDAPGKSFVKITWTMSCTLQEGIIKGYLITYCPVLATSNVCDTTFGNKSTYYVSDPKQKEVNITGLKPYTTYQFILALNTTYGLKTIENASTGVTTIEDTPTSPRNVSISDVQSDSVLISWDPPIQKNGIIGKYVILNYAEEWRVEKVSDKDKNVSRLQVKLTGLRGFTNYTFSVQACNSAIRSCSKPSPDKGIFIRTRIGPPSILKAPSVKSNPDYLTWEPPEFPGGTVDLYQIKRVKDESTASKTEILNTTNLSYSLIHCEGVDESETYQVRAVNFDVDPDYGILADRTEVAMPLVQNKGQLEYPGPWSPASSVACRSKDGLTMILILITICALIGVMYGSIKLYKKYRKMEDIKPVLPNGLGIPEKDISKYAFGGWNPTNKDDKPSSDEMLLLPNSRTTVSTPETKQNTENNCGSSDHTDSTALSDTSRGAVERQASTSDDGSDSSLNLEVEPVRADDNNATQDEESSNSDTDNSRENTPYFSDKAFKKNPSGYVQPVVNPVSGYVQSAPAPHTSPIAKPTTQPASSSYVMAALAPPIFTTGVAQPSVPSQPPASSGYVMPEDAQAKSMMNFPKLGPSPTKVFGSESLPIMPTLPQPVKHSADSSYIQLQSLDALPSHKQPVRNNVPLKPPASSGYVSPGDAVINKHLNNMLSGGQHEESAILDPTMSPDAYCRFSWSTDPANDNLHSLLADSHTLNFSKN</sequence>
<dbReference type="Pfam" id="PF00041">
    <property type="entry name" value="fn3"/>
    <property type="match status" value="2"/>
</dbReference>
<feature type="transmembrane region" description="Helical" evidence="3">
    <location>
        <begin position="21"/>
        <end position="42"/>
    </location>
</feature>
<dbReference type="PANTHER" id="PTHR13817">
    <property type="entry name" value="TITIN"/>
    <property type="match status" value="1"/>
</dbReference>
<evidence type="ECO:0000256" key="3">
    <source>
        <dbReference type="SAM" id="Phobius"/>
    </source>
</evidence>
<feature type="transmembrane region" description="Helical" evidence="3">
    <location>
        <begin position="880"/>
        <end position="900"/>
    </location>
</feature>
<dbReference type="InterPro" id="IPR003961">
    <property type="entry name" value="FN3_dom"/>
</dbReference>
<name>A0A2A4JEY4_HELVI</name>
<evidence type="ECO:0000259" key="4">
    <source>
        <dbReference type="PROSITE" id="PS50853"/>
    </source>
</evidence>
<keyword evidence="3" id="KW-1133">Transmembrane helix</keyword>
<keyword evidence="1" id="KW-0677">Repeat</keyword>
<evidence type="ECO:0000313" key="5">
    <source>
        <dbReference type="EMBL" id="PCG69962.1"/>
    </source>
</evidence>
<dbReference type="SMART" id="SM00060">
    <property type="entry name" value="FN3"/>
    <property type="match status" value="5"/>
</dbReference>
<dbReference type="InterPro" id="IPR013783">
    <property type="entry name" value="Ig-like_fold"/>
</dbReference>
<dbReference type="SUPFAM" id="SSF49265">
    <property type="entry name" value="Fibronectin type III"/>
    <property type="match status" value="4"/>
</dbReference>
<dbReference type="STRING" id="7102.A0A2A4JEY4"/>
<keyword evidence="3" id="KW-0812">Transmembrane</keyword>
<dbReference type="EMBL" id="NWSH01001832">
    <property type="protein sequence ID" value="PCG69962.1"/>
    <property type="molecule type" value="Genomic_DNA"/>
</dbReference>
<evidence type="ECO:0000256" key="1">
    <source>
        <dbReference type="ARBA" id="ARBA00022737"/>
    </source>
</evidence>
<gene>
    <name evidence="5" type="ORF">B5V51_3495</name>
</gene>
<reference evidence="5" key="1">
    <citation type="submission" date="2017-09" db="EMBL/GenBank/DDBJ databases">
        <title>Contemporary evolution of a Lepidopteran species, Heliothis virescens, in response to modern agricultural practices.</title>
        <authorList>
            <person name="Fritz M.L."/>
            <person name="Deyonke A.M."/>
            <person name="Papanicolaou A."/>
            <person name="Micinski S."/>
            <person name="Westbrook J."/>
            <person name="Gould F."/>
        </authorList>
    </citation>
    <scope>NUCLEOTIDE SEQUENCE [LARGE SCALE GENOMIC DNA]</scope>
    <source>
        <strain evidence="5">HvINT-</strain>
        <tissue evidence="5">Whole body</tissue>
    </source>
</reference>
<evidence type="ECO:0000256" key="2">
    <source>
        <dbReference type="SAM" id="MobiDB-lite"/>
    </source>
</evidence>